<keyword evidence="6 13" id="KW-0479">Metal-binding</keyword>
<comment type="catalytic activity">
    <reaction evidence="12 13">
        <text>tRNA(Cys) + L-cysteine + ATP = L-cysteinyl-tRNA(Cys) + AMP + diphosphate</text>
        <dbReference type="Rhea" id="RHEA:17773"/>
        <dbReference type="Rhea" id="RHEA-COMP:9661"/>
        <dbReference type="Rhea" id="RHEA-COMP:9679"/>
        <dbReference type="ChEBI" id="CHEBI:30616"/>
        <dbReference type="ChEBI" id="CHEBI:33019"/>
        <dbReference type="ChEBI" id="CHEBI:35235"/>
        <dbReference type="ChEBI" id="CHEBI:78442"/>
        <dbReference type="ChEBI" id="CHEBI:78517"/>
        <dbReference type="ChEBI" id="CHEBI:456215"/>
        <dbReference type="EC" id="6.1.1.16"/>
    </reaction>
</comment>
<keyword evidence="16" id="KW-1185">Reference proteome</keyword>
<dbReference type="GO" id="GO:0005524">
    <property type="term" value="F:ATP binding"/>
    <property type="evidence" value="ECO:0007669"/>
    <property type="project" value="UniProtKB-UniRule"/>
</dbReference>
<dbReference type="RefSeq" id="WP_242941915.1">
    <property type="nucleotide sequence ID" value="NZ_FWWT01000010.1"/>
</dbReference>
<comment type="cofactor">
    <cofactor evidence="13">
        <name>Zn(2+)</name>
        <dbReference type="ChEBI" id="CHEBI:29105"/>
    </cofactor>
    <text evidence="13">Binds 1 zinc ion per subunit.</text>
</comment>
<dbReference type="Pfam" id="PF09190">
    <property type="entry name" value="DALR_2"/>
    <property type="match status" value="1"/>
</dbReference>
<feature type="binding site" evidence="13">
    <location>
        <position position="211"/>
    </location>
    <ligand>
        <name>Zn(2+)</name>
        <dbReference type="ChEBI" id="CHEBI:29105"/>
    </ligand>
</feature>
<keyword evidence="9 13" id="KW-0067">ATP-binding</keyword>
<comment type="subcellular location">
    <subcellularLocation>
        <location evidence="1 13">Cytoplasm</location>
    </subcellularLocation>
</comment>
<keyword evidence="10 13" id="KW-0648">Protein biosynthesis</keyword>
<evidence type="ECO:0000313" key="15">
    <source>
        <dbReference type="EMBL" id="SMB84429.1"/>
    </source>
</evidence>
<feature type="short sequence motif" description="'HIGH' region" evidence="13">
    <location>
        <begin position="33"/>
        <end position="43"/>
    </location>
</feature>
<evidence type="ECO:0000313" key="16">
    <source>
        <dbReference type="Proteomes" id="UP000192731"/>
    </source>
</evidence>
<evidence type="ECO:0000256" key="4">
    <source>
        <dbReference type="ARBA" id="ARBA00022490"/>
    </source>
</evidence>
<dbReference type="EC" id="6.1.1.16" evidence="13"/>
<dbReference type="CDD" id="cd00672">
    <property type="entry name" value="CysRS_core"/>
    <property type="match status" value="1"/>
</dbReference>
<comment type="similarity">
    <text evidence="2 13">Belongs to the class-I aminoacyl-tRNA synthetase family.</text>
</comment>
<dbReference type="InterPro" id="IPR024909">
    <property type="entry name" value="Cys-tRNA/MSH_ligase"/>
</dbReference>
<evidence type="ECO:0000256" key="7">
    <source>
        <dbReference type="ARBA" id="ARBA00022741"/>
    </source>
</evidence>
<evidence type="ECO:0000256" key="12">
    <source>
        <dbReference type="ARBA" id="ARBA00047398"/>
    </source>
</evidence>
<evidence type="ECO:0000259" key="14">
    <source>
        <dbReference type="SMART" id="SM00840"/>
    </source>
</evidence>
<feature type="short sequence motif" description="'KMSKS' region" evidence="13">
    <location>
        <begin position="268"/>
        <end position="272"/>
    </location>
</feature>
<dbReference type="SUPFAM" id="SSF47323">
    <property type="entry name" value="Anticodon-binding domain of a subclass of class I aminoacyl-tRNA synthetases"/>
    <property type="match status" value="1"/>
</dbReference>
<evidence type="ECO:0000256" key="13">
    <source>
        <dbReference type="HAMAP-Rule" id="MF_00041"/>
    </source>
</evidence>
<reference evidence="15 16" key="1">
    <citation type="submission" date="2017-04" db="EMBL/GenBank/DDBJ databases">
        <authorList>
            <person name="Afonso C.L."/>
            <person name="Miller P.J."/>
            <person name="Scott M.A."/>
            <person name="Spackman E."/>
            <person name="Goraichik I."/>
            <person name="Dimitrov K.M."/>
            <person name="Suarez D.L."/>
            <person name="Swayne D.E."/>
        </authorList>
    </citation>
    <scope>NUCLEOTIDE SEQUENCE [LARGE SCALE GENOMIC DNA]</scope>
    <source>
        <strain evidence="15 16">DSM 11270</strain>
    </source>
</reference>
<evidence type="ECO:0000256" key="8">
    <source>
        <dbReference type="ARBA" id="ARBA00022833"/>
    </source>
</evidence>
<dbReference type="FunFam" id="3.40.50.620:FF:000009">
    <property type="entry name" value="Cysteine--tRNA ligase"/>
    <property type="match status" value="1"/>
</dbReference>
<protein>
    <recommendedName>
        <fullName evidence="13">Cysteine--tRNA ligase</fullName>
        <ecNumber evidence="13">6.1.1.16</ecNumber>
    </recommendedName>
    <alternativeName>
        <fullName evidence="13">Cysteinyl-tRNA synthetase</fullName>
        <shortName evidence="13">CysRS</shortName>
    </alternativeName>
</protein>
<organism evidence="15 16">
    <name type="scientific">Desulfonispora thiosulfatigenes DSM 11270</name>
    <dbReference type="NCBI Taxonomy" id="656914"/>
    <lineage>
        <taxon>Bacteria</taxon>
        <taxon>Bacillati</taxon>
        <taxon>Bacillota</taxon>
        <taxon>Clostridia</taxon>
        <taxon>Eubacteriales</taxon>
        <taxon>Peptococcaceae</taxon>
        <taxon>Desulfonispora</taxon>
    </lineage>
</organism>
<evidence type="ECO:0000256" key="1">
    <source>
        <dbReference type="ARBA" id="ARBA00004496"/>
    </source>
</evidence>
<dbReference type="NCBIfam" id="TIGR00435">
    <property type="entry name" value="cysS"/>
    <property type="match status" value="1"/>
</dbReference>
<dbReference type="InterPro" id="IPR015273">
    <property type="entry name" value="Cys-tRNA-synt_Ia_DALR"/>
</dbReference>
<dbReference type="EMBL" id="FWWT01000010">
    <property type="protein sequence ID" value="SMB84429.1"/>
    <property type="molecule type" value="Genomic_DNA"/>
</dbReference>
<dbReference type="PANTHER" id="PTHR10890:SF3">
    <property type="entry name" value="CYSTEINE--TRNA LIGASE, CYTOPLASMIC"/>
    <property type="match status" value="1"/>
</dbReference>
<dbReference type="GO" id="GO:0004817">
    <property type="term" value="F:cysteine-tRNA ligase activity"/>
    <property type="evidence" value="ECO:0007669"/>
    <property type="project" value="UniProtKB-UniRule"/>
</dbReference>
<dbReference type="PRINTS" id="PR00983">
    <property type="entry name" value="TRNASYNTHCYS"/>
</dbReference>
<feature type="domain" description="Cysteinyl-tRNA synthetase class Ia DALR" evidence="14">
    <location>
        <begin position="354"/>
        <end position="419"/>
    </location>
</feature>
<dbReference type="Proteomes" id="UP000192731">
    <property type="component" value="Unassembled WGS sequence"/>
</dbReference>
<proteinExistence type="inferred from homology"/>
<dbReference type="SMART" id="SM00840">
    <property type="entry name" value="DALR_2"/>
    <property type="match status" value="1"/>
</dbReference>
<evidence type="ECO:0000256" key="9">
    <source>
        <dbReference type="ARBA" id="ARBA00022840"/>
    </source>
</evidence>
<dbReference type="HAMAP" id="MF_00041">
    <property type="entry name" value="Cys_tRNA_synth"/>
    <property type="match status" value="1"/>
</dbReference>
<feature type="binding site" evidence="13">
    <location>
        <position position="31"/>
    </location>
    <ligand>
        <name>Zn(2+)</name>
        <dbReference type="ChEBI" id="CHEBI:29105"/>
    </ligand>
</feature>
<dbReference type="GO" id="GO:0006423">
    <property type="term" value="P:cysteinyl-tRNA aminoacylation"/>
    <property type="evidence" value="ECO:0007669"/>
    <property type="project" value="UniProtKB-UniRule"/>
</dbReference>
<dbReference type="InterPro" id="IPR032678">
    <property type="entry name" value="tRNA-synt_1_cat_dom"/>
</dbReference>
<evidence type="ECO:0000256" key="5">
    <source>
        <dbReference type="ARBA" id="ARBA00022598"/>
    </source>
</evidence>
<dbReference type="Gene3D" id="3.40.50.620">
    <property type="entry name" value="HUPs"/>
    <property type="match status" value="1"/>
</dbReference>
<feature type="binding site" evidence="13">
    <location>
        <position position="236"/>
    </location>
    <ligand>
        <name>Zn(2+)</name>
        <dbReference type="ChEBI" id="CHEBI:29105"/>
    </ligand>
</feature>
<accession>A0A1W1UTW3</accession>
<gene>
    <name evidence="13" type="primary">cysS</name>
    <name evidence="15" type="ORF">SAMN00017405_2341</name>
</gene>
<dbReference type="PANTHER" id="PTHR10890">
    <property type="entry name" value="CYSTEINYL-TRNA SYNTHETASE"/>
    <property type="match status" value="1"/>
</dbReference>
<dbReference type="GO" id="GO:0008270">
    <property type="term" value="F:zinc ion binding"/>
    <property type="evidence" value="ECO:0007669"/>
    <property type="project" value="UniProtKB-UniRule"/>
</dbReference>
<name>A0A1W1UTW3_DESTI</name>
<dbReference type="InterPro" id="IPR015803">
    <property type="entry name" value="Cys-tRNA-ligase"/>
</dbReference>
<evidence type="ECO:0000256" key="10">
    <source>
        <dbReference type="ARBA" id="ARBA00022917"/>
    </source>
</evidence>
<dbReference type="GO" id="GO:0005829">
    <property type="term" value="C:cytosol"/>
    <property type="evidence" value="ECO:0007669"/>
    <property type="project" value="TreeGrafter"/>
</dbReference>
<dbReference type="STRING" id="656914.SAMN00017405_2341"/>
<evidence type="ECO:0000256" key="3">
    <source>
        <dbReference type="ARBA" id="ARBA00011245"/>
    </source>
</evidence>
<dbReference type="SUPFAM" id="SSF52374">
    <property type="entry name" value="Nucleotidylyl transferase"/>
    <property type="match status" value="1"/>
</dbReference>
<sequence length="470" mass="54213">MNNNIFVYNTLTRKKEQFAPEQEGKVRMYICGPTTYNYIHLGNARPIVVFDTIRRFFEFSGYEVTYIQNFTDVDDKIINKAKENNEEPTKLAARFIEEYFKDADKLNVKRATEHPKVSEHMDEIINFVQGLIEKGFAYEVDGDVYFAVRKFEEYGKLSGRSVDDLRSGARIEVDERKHDPLDFALWKNVKPGEPSWKTPWGEGRPGWHIECSAMSNKYLGEKFDIHAGGQDLIFPHHENEIAQTECFSGKPMSKYWLHNGFITINQEKMSKSLGNFFLLREIVDKFPPMVVRFYLLSTHYRSPLDFDDEKLQVAQKSLERIENAYNQLSYGITVGTNVNNGDNLKIALKDTKDRFIKAMNDDFNTSLALATLFDLSRDVNTYLKEQDLNKEVLVEAKAVYDELLTILGINFTKEEAKEGLADDLMELIISIRKDARANKDFNTADKIRDGLKEIGISLEDTAQGTKWKKS</sequence>
<feature type="binding site" evidence="13">
    <location>
        <position position="240"/>
    </location>
    <ligand>
        <name>Zn(2+)</name>
        <dbReference type="ChEBI" id="CHEBI:29105"/>
    </ligand>
</feature>
<feature type="binding site" evidence="13">
    <location>
        <position position="271"/>
    </location>
    <ligand>
        <name>ATP</name>
        <dbReference type="ChEBI" id="CHEBI:30616"/>
    </ligand>
</feature>
<keyword evidence="11 13" id="KW-0030">Aminoacyl-tRNA synthetase</keyword>
<comment type="subunit">
    <text evidence="3 13">Monomer.</text>
</comment>
<dbReference type="AlphaFoldDB" id="A0A1W1UTW3"/>
<dbReference type="Pfam" id="PF01406">
    <property type="entry name" value="tRNA-synt_1e"/>
    <property type="match status" value="1"/>
</dbReference>
<dbReference type="Gene3D" id="1.20.120.1910">
    <property type="entry name" value="Cysteine-tRNA ligase, C-terminal anti-codon recognition domain"/>
    <property type="match status" value="1"/>
</dbReference>
<keyword evidence="8 13" id="KW-0862">Zinc</keyword>
<dbReference type="InterPro" id="IPR009080">
    <property type="entry name" value="tRNAsynth_Ia_anticodon-bd"/>
</dbReference>
<keyword evidence="5 13" id="KW-0436">Ligase</keyword>
<evidence type="ECO:0000256" key="6">
    <source>
        <dbReference type="ARBA" id="ARBA00022723"/>
    </source>
</evidence>
<dbReference type="InterPro" id="IPR014729">
    <property type="entry name" value="Rossmann-like_a/b/a_fold"/>
</dbReference>
<evidence type="ECO:0000256" key="2">
    <source>
        <dbReference type="ARBA" id="ARBA00005594"/>
    </source>
</evidence>
<keyword evidence="7 13" id="KW-0547">Nucleotide-binding</keyword>
<keyword evidence="4 13" id="KW-0963">Cytoplasm</keyword>
<evidence type="ECO:0000256" key="11">
    <source>
        <dbReference type="ARBA" id="ARBA00023146"/>
    </source>
</evidence>